<dbReference type="EMBL" id="CP058529">
    <property type="protein sequence ID" value="QLG27381.1"/>
    <property type="molecule type" value="Genomic_DNA"/>
</dbReference>
<evidence type="ECO:0000256" key="6">
    <source>
        <dbReference type="ARBA" id="ARBA00023015"/>
    </source>
</evidence>
<keyword evidence="12" id="KW-1185">Reference proteome</keyword>
<dbReference type="InterPro" id="IPR013656">
    <property type="entry name" value="PAS_4"/>
</dbReference>
<dbReference type="InterPro" id="IPR013655">
    <property type="entry name" value="PAS_fold_3"/>
</dbReference>
<proteinExistence type="predicted"/>
<evidence type="ECO:0000256" key="5">
    <source>
        <dbReference type="ARBA" id="ARBA00022777"/>
    </source>
</evidence>
<dbReference type="AlphaFoldDB" id="A0A7D5K114"/>
<dbReference type="Pfam" id="PF04967">
    <property type="entry name" value="HTH_10"/>
    <property type="match status" value="1"/>
</dbReference>
<feature type="domain" description="PAS" evidence="9">
    <location>
        <begin position="267"/>
        <end position="313"/>
    </location>
</feature>
<organism evidence="11 12">
    <name type="scientific">Halorarum halophilum</name>
    <dbReference type="NCBI Taxonomy" id="2743090"/>
    <lineage>
        <taxon>Archaea</taxon>
        <taxon>Methanobacteriati</taxon>
        <taxon>Methanobacteriota</taxon>
        <taxon>Stenosarchaea group</taxon>
        <taxon>Halobacteria</taxon>
        <taxon>Halobacteriales</taxon>
        <taxon>Haloferacaceae</taxon>
        <taxon>Halorarum</taxon>
    </lineage>
</organism>
<dbReference type="GeneID" id="56028645"/>
<evidence type="ECO:0000256" key="3">
    <source>
        <dbReference type="ARBA" id="ARBA00022553"/>
    </source>
</evidence>
<feature type="compositionally biased region" description="Polar residues" evidence="8">
    <location>
        <begin position="11"/>
        <end position="20"/>
    </location>
</feature>
<comment type="catalytic activity">
    <reaction evidence="1">
        <text>ATP + protein L-histidine = ADP + protein N-phospho-L-histidine.</text>
        <dbReference type="EC" id="2.7.13.3"/>
    </reaction>
</comment>
<dbReference type="InterPro" id="IPR001610">
    <property type="entry name" value="PAC"/>
</dbReference>
<keyword evidence="5" id="KW-0418">Kinase</keyword>
<gene>
    <name evidence="11" type="ORF">HUG10_07390</name>
</gene>
<dbReference type="Gene3D" id="3.30.450.40">
    <property type="match status" value="1"/>
</dbReference>
<evidence type="ECO:0000256" key="1">
    <source>
        <dbReference type="ARBA" id="ARBA00000085"/>
    </source>
</evidence>
<dbReference type="Pfam" id="PF08448">
    <property type="entry name" value="PAS_4"/>
    <property type="match status" value="3"/>
</dbReference>
<sequence length="1073" mass="118596">MAHDSPPDNIATDTTVSAESTPEPLNHEHFFRSILKTAQLDTLILDSDETVVFASETMSDVLGYPPDELVGRSVEDFVIEWDVSTLRSAAEGTDRLDVLTRHAAGGAVRVRADLREFQVGGHQLYAVFVRDSIDSETYEQTIDRYEAITGMTGYGVYQLDRDGYFRMVNEPIIEALGYSREDLLGEHASIVVDTADIPDFLTAIKTLLDGDDQIATVEFDAHTAADGTIPCEARLTLLRSDGSIQGTVGIVRDISDRKERAEELRQERGLIEHVLDTSPVGIGVITPDGDIARVNDRAEQVLGLTMEELSSQTFDASQRKLYNSEGNQVSPADLLSQVFDDCEQVIDTEFTLERPDGDHVWASISIAPMTDAAGDVEKAAIIATDITDRKEREEALRQERDVIEHILETSPVGVGVITPDGNISRVNDQAEELLGLTIEEITNQTLDVSQRRFYGASGQQVQPEDLLSRVFEDRERVLNSEFRLERPDGKRVWTALSIAPIENPDGDVEKAVVIATDISDRKEREKRLRESEGRLRQIAENINSAIWMADANLSEVLYINPAYEDITGRSRDSVYDNLIHHLDAVHPQDQRRVETAMKEVTETSRNAVTAIRFQEKYRVVQPDGSIRWVNGFAFPLQNEDGEVYRFVGVIDDITEVKEQQLELGHQRDELETLNQINTVIRRVNQGLVQAATRAEIESQVCETLAAAKLYHAAWIGEVDTGLRDVTPTTGDGLSTDSFGRAFDIDTVDAISMAVESGDIQLIRDVSRLPSGLPGPESSDDGAFGRGQPSAAVIPLIYKETVYDVLVAYSSRANAFSVREQAVLFELGKTIGLAINAVERKEALVADTVVELEFGFHDPTVFFVTASAELDAEFELEGITSQSDGTYLQYFTVPEIAPERVLDLASDDPGIEHARVVSVHDDDEQEGGALFEFIVDGPSLATALAEYGGTIQTARFTEGRGTIVAAFPQTADVRTVVEAVQSTFAQTELVSKQTHERTIHANREFRTSLEEMLTTRQRTILETAFYAGYFEWPRDSSGEEVADSLDVAPATFHQHARGGMQKLVKAFIDDALAA</sequence>
<evidence type="ECO:0000256" key="2">
    <source>
        <dbReference type="ARBA" id="ARBA00012438"/>
    </source>
</evidence>
<dbReference type="KEGG" id="halg:HUG10_07390"/>
<evidence type="ECO:0000313" key="12">
    <source>
        <dbReference type="Proteomes" id="UP000509750"/>
    </source>
</evidence>
<feature type="region of interest" description="Disordered" evidence="8">
    <location>
        <begin position="1"/>
        <end position="23"/>
    </location>
</feature>
<keyword evidence="3" id="KW-0597">Phosphoprotein</keyword>
<dbReference type="Gene3D" id="3.30.450.20">
    <property type="entry name" value="PAS domain"/>
    <property type="match status" value="5"/>
</dbReference>
<dbReference type="InterPro" id="IPR003018">
    <property type="entry name" value="GAF"/>
</dbReference>
<name>A0A7D5K114_9EURY</name>
<dbReference type="SUPFAM" id="SSF55781">
    <property type="entry name" value="GAF domain-like"/>
    <property type="match status" value="1"/>
</dbReference>
<feature type="domain" description="PAS" evidence="9">
    <location>
        <begin position="531"/>
        <end position="604"/>
    </location>
</feature>
<feature type="domain" description="PAC" evidence="10">
    <location>
        <begin position="346"/>
        <end position="398"/>
    </location>
</feature>
<evidence type="ECO:0000256" key="8">
    <source>
        <dbReference type="SAM" id="MobiDB-lite"/>
    </source>
</evidence>
<dbReference type="GO" id="GO:0006355">
    <property type="term" value="P:regulation of DNA-templated transcription"/>
    <property type="evidence" value="ECO:0007669"/>
    <property type="project" value="InterPro"/>
</dbReference>
<dbReference type="Pfam" id="PF08447">
    <property type="entry name" value="PAS_3"/>
    <property type="match status" value="1"/>
</dbReference>
<reference evidence="11 12" key="1">
    <citation type="submission" date="2020-07" db="EMBL/GenBank/DDBJ databases">
        <title>Gai3-2, isolated from salt lake.</title>
        <authorList>
            <person name="Cui H."/>
            <person name="Shi X."/>
        </authorList>
    </citation>
    <scope>NUCLEOTIDE SEQUENCE [LARGE SCALE GENOMIC DNA]</scope>
    <source>
        <strain evidence="11 12">Gai3-2</strain>
    </source>
</reference>
<evidence type="ECO:0000313" key="11">
    <source>
        <dbReference type="EMBL" id="QLG27381.1"/>
    </source>
</evidence>
<dbReference type="Pfam" id="PF13185">
    <property type="entry name" value="GAF_2"/>
    <property type="match status" value="1"/>
</dbReference>
<dbReference type="OrthoDB" id="165911at2157"/>
<dbReference type="InterPro" id="IPR052162">
    <property type="entry name" value="Sensor_kinase/Photoreceptor"/>
</dbReference>
<dbReference type="Proteomes" id="UP000509750">
    <property type="component" value="Chromosome"/>
</dbReference>
<feature type="domain" description="PAS" evidence="9">
    <location>
        <begin position="399"/>
        <end position="465"/>
    </location>
</feature>
<keyword evidence="7" id="KW-0804">Transcription</keyword>
<protein>
    <recommendedName>
        <fullName evidence="2">histidine kinase</fullName>
        <ecNumber evidence="2">2.7.13.3</ecNumber>
    </recommendedName>
</protein>
<dbReference type="InterPro" id="IPR031803">
    <property type="entry name" value="BAT_GAF/HTH-assoc"/>
</dbReference>
<dbReference type="SMART" id="SM00086">
    <property type="entry name" value="PAC"/>
    <property type="match status" value="4"/>
</dbReference>
<dbReference type="InterPro" id="IPR000014">
    <property type="entry name" value="PAS"/>
</dbReference>
<dbReference type="PROSITE" id="PS50113">
    <property type="entry name" value="PAC"/>
    <property type="match status" value="4"/>
</dbReference>
<dbReference type="NCBIfam" id="TIGR00229">
    <property type="entry name" value="sensory_box"/>
    <property type="match status" value="5"/>
</dbReference>
<feature type="domain" description="PAC" evidence="10">
    <location>
        <begin position="215"/>
        <end position="266"/>
    </location>
</feature>
<evidence type="ECO:0000259" key="9">
    <source>
        <dbReference type="PROSITE" id="PS50112"/>
    </source>
</evidence>
<dbReference type="InterPro" id="IPR013767">
    <property type="entry name" value="PAS_fold"/>
</dbReference>
<accession>A0A7D5K114</accession>
<keyword evidence="4" id="KW-0808">Transferase</keyword>
<dbReference type="Pfam" id="PF00989">
    <property type="entry name" value="PAS"/>
    <property type="match status" value="1"/>
</dbReference>
<dbReference type="PANTHER" id="PTHR43304">
    <property type="entry name" value="PHYTOCHROME-LIKE PROTEIN CPH1"/>
    <property type="match status" value="1"/>
</dbReference>
<dbReference type="EC" id="2.7.13.3" evidence="2"/>
<dbReference type="Pfam" id="PF15915">
    <property type="entry name" value="BAT"/>
    <property type="match status" value="1"/>
</dbReference>
<evidence type="ECO:0000256" key="4">
    <source>
        <dbReference type="ARBA" id="ARBA00022679"/>
    </source>
</evidence>
<feature type="domain" description="PAC" evidence="10">
    <location>
        <begin position="613"/>
        <end position="665"/>
    </location>
</feature>
<dbReference type="InterPro" id="IPR029016">
    <property type="entry name" value="GAF-like_dom_sf"/>
</dbReference>
<feature type="domain" description="PAS" evidence="9">
    <location>
        <begin position="156"/>
        <end position="211"/>
    </location>
</feature>
<dbReference type="InterPro" id="IPR035965">
    <property type="entry name" value="PAS-like_dom_sf"/>
</dbReference>
<dbReference type="PROSITE" id="PS50112">
    <property type="entry name" value="PAS"/>
    <property type="match status" value="5"/>
</dbReference>
<dbReference type="PANTHER" id="PTHR43304:SF1">
    <property type="entry name" value="PAC DOMAIN-CONTAINING PROTEIN"/>
    <property type="match status" value="1"/>
</dbReference>
<dbReference type="SMART" id="SM00091">
    <property type="entry name" value="PAS"/>
    <property type="match status" value="5"/>
</dbReference>
<dbReference type="InterPro" id="IPR007050">
    <property type="entry name" value="HTH_bacterioopsin"/>
</dbReference>
<dbReference type="InterPro" id="IPR000700">
    <property type="entry name" value="PAS-assoc_C"/>
</dbReference>
<feature type="domain" description="PAS" evidence="9">
    <location>
        <begin position="27"/>
        <end position="78"/>
    </location>
</feature>
<dbReference type="CDD" id="cd00130">
    <property type="entry name" value="PAS"/>
    <property type="match status" value="5"/>
</dbReference>
<dbReference type="RefSeq" id="WP_179168956.1">
    <property type="nucleotide sequence ID" value="NZ_CP058529.1"/>
</dbReference>
<dbReference type="SUPFAM" id="SSF55785">
    <property type="entry name" value="PYP-like sensor domain (PAS domain)"/>
    <property type="match status" value="5"/>
</dbReference>
<feature type="domain" description="PAC" evidence="10">
    <location>
        <begin position="478"/>
        <end position="530"/>
    </location>
</feature>
<keyword evidence="6" id="KW-0805">Transcription regulation</keyword>
<dbReference type="GO" id="GO:0004673">
    <property type="term" value="F:protein histidine kinase activity"/>
    <property type="evidence" value="ECO:0007669"/>
    <property type="project" value="UniProtKB-EC"/>
</dbReference>
<evidence type="ECO:0000256" key="7">
    <source>
        <dbReference type="ARBA" id="ARBA00023163"/>
    </source>
</evidence>
<evidence type="ECO:0000259" key="10">
    <source>
        <dbReference type="PROSITE" id="PS50113"/>
    </source>
</evidence>